<proteinExistence type="predicted"/>
<comment type="caution">
    <text evidence="2">The sequence shown here is derived from an EMBL/GenBank/DDBJ whole genome shotgun (WGS) entry which is preliminary data.</text>
</comment>
<dbReference type="EMBL" id="VSSQ01008095">
    <property type="protein sequence ID" value="MPM37871.1"/>
    <property type="molecule type" value="Genomic_DNA"/>
</dbReference>
<gene>
    <name evidence="2" type="ORF">SDC9_84490</name>
</gene>
<protein>
    <submittedName>
        <fullName evidence="2">Uncharacterized protein</fullName>
    </submittedName>
</protein>
<feature type="region of interest" description="Disordered" evidence="1">
    <location>
        <begin position="38"/>
        <end position="123"/>
    </location>
</feature>
<evidence type="ECO:0000256" key="1">
    <source>
        <dbReference type="SAM" id="MobiDB-lite"/>
    </source>
</evidence>
<evidence type="ECO:0000313" key="2">
    <source>
        <dbReference type="EMBL" id="MPM37871.1"/>
    </source>
</evidence>
<sequence length="242" mass="27076">MVVEHLHNCAAGLIGLQPHRSEQVLDVRVLVQQVTDRTLDQHLPGQDRDQPRSSESSASSVHEPDAAQITGRKTLVDLGLPDAVRTQSRRHRKPQEIPDQGIGVMLLDDRPRQRKRTLSGNTINRNDSGKLIHVPDMVVKHLALSLRNDIAFGHHDNVGKTQHRSEFIGGIDARKIVDDANRQNIAHMRRAAAAQTRRLADQHVEALLPAPLNRLLDVRDEEMVRAQVAGQPHLHRHVVTTV</sequence>
<name>A0A644ZD99_9ZZZZ</name>
<reference evidence="2" key="1">
    <citation type="submission" date="2019-08" db="EMBL/GenBank/DDBJ databases">
        <authorList>
            <person name="Kucharzyk K."/>
            <person name="Murdoch R.W."/>
            <person name="Higgins S."/>
            <person name="Loffler F."/>
        </authorList>
    </citation>
    <scope>NUCLEOTIDE SEQUENCE</scope>
</reference>
<dbReference type="AlphaFoldDB" id="A0A644ZD99"/>
<feature type="compositionally biased region" description="Basic and acidic residues" evidence="1">
    <location>
        <begin position="38"/>
        <end position="52"/>
    </location>
</feature>
<organism evidence="2">
    <name type="scientific">bioreactor metagenome</name>
    <dbReference type="NCBI Taxonomy" id="1076179"/>
    <lineage>
        <taxon>unclassified sequences</taxon>
        <taxon>metagenomes</taxon>
        <taxon>ecological metagenomes</taxon>
    </lineage>
</organism>
<accession>A0A644ZD99</accession>